<protein>
    <submittedName>
        <fullName evidence="2">Dipeptide transport system permease protein DppB</fullName>
    </submittedName>
</protein>
<proteinExistence type="predicted"/>
<feature type="compositionally biased region" description="Basic and acidic residues" evidence="1">
    <location>
        <begin position="210"/>
        <end position="219"/>
    </location>
</feature>
<organism evidence="2">
    <name type="scientific">uncultured Acetobacteraceae bacterium</name>
    <dbReference type="NCBI Taxonomy" id="169975"/>
    <lineage>
        <taxon>Bacteria</taxon>
        <taxon>Pseudomonadati</taxon>
        <taxon>Pseudomonadota</taxon>
        <taxon>Alphaproteobacteria</taxon>
        <taxon>Acetobacterales</taxon>
        <taxon>Acetobacteraceae</taxon>
        <taxon>environmental samples</taxon>
    </lineage>
</organism>
<feature type="compositionally biased region" description="Low complexity" evidence="1">
    <location>
        <begin position="1"/>
        <end position="30"/>
    </location>
</feature>
<feature type="non-terminal residue" evidence="2">
    <location>
        <position position="313"/>
    </location>
</feature>
<evidence type="ECO:0000313" key="2">
    <source>
        <dbReference type="EMBL" id="CAA9286628.1"/>
    </source>
</evidence>
<feature type="compositionally biased region" description="Basic residues" evidence="1">
    <location>
        <begin position="72"/>
        <end position="83"/>
    </location>
</feature>
<evidence type="ECO:0000256" key="1">
    <source>
        <dbReference type="SAM" id="MobiDB-lite"/>
    </source>
</evidence>
<dbReference type="EMBL" id="CADCTG010000337">
    <property type="protein sequence ID" value="CAA9286628.1"/>
    <property type="molecule type" value="Genomic_DNA"/>
</dbReference>
<dbReference type="AlphaFoldDB" id="A0A6J4JSY0"/>
<feature type="compositionally biased region" description="Basic and acidic residues" evidence="1">
    <location>
        <begin position="292"/>
        <end position="304"/>
    </location>
</feature>
<name>A0A6J4JSY0_9PROT</name>
<feature type="compositionally biased region" description="Basic and acidic residues" evidence="1">
    <location>
        <begin position="169"/>
        <end position="178"/>
    </location>
</feature>
<gene>
    <name evidence="2" type="ORF">AVDCRST_MAG08-4262</name>
</gene>
<feature type="compositionally biased region" description="Basic and acidic residues" evidence="1">
    <location>
        <begin position="232"/>
        <end position="260"/>
    </location>
</feature>
<feature type="compositionally biased region" description="Basic residues" evidence="1">
    <location>
        <begin position="35"/>
        <end position="55"/>
    </location>
</feature>
<feature type="non-terminal residue" evidence="2">
    <location>
        <position position="1"/>
    </location>
</feature>
<feature type="compositionally biased region" description="Basic and acidic residues" evidence="1">
    <location>
        <begin position="84"/>
        <end position="98"/>
    </location>
</feature>
<feature type="compositionally biased region" description="Basic residues" evidence="1">
    <location>
        <begin position="186"/>
        <end position="209"/>
    </location>
</feature>
<accession>A0A6J4JSY0</accession>
<sequence length="313" mass="33262">GPARRATPAARGAGAVRRAAARLPADAGGADRPGHGARRPDRHARGHRRHPHRPRPGPAAVGAVRTLPVAARARRPGRVHHQQRRGDARAGRDGRPDLGADAGQPVLVHPARHPARHAGGLLARLGLRPGGDGLRRRLRHRTGVLPRAAADLVRGLQVAALALHRSRRTALDARRAEGGRAAGAGARRHPHRPGGAHDAHRRARRAGRRPRADRAREGLGRTGGGASPRVAQRLDSRGDADRPPDRLPARRRGGDGDRVLLARRGAAGGRRHPVLRLPDGAGHDPGAQPRLHPGEPFRGHDLRGPRPAGARRV</sequence>
<feature type="region of interest" description="Disordered" evidence="1">
    <location>
        <begin position="165"/>
        <end position="313"/>
    </location>
</feature>
<reference evidence="2" key="1">
    <citation type="submission" date="2020-02" db="EMBL/GenBank/DDBJ databases">
        <authorList>
            <person name="Meier V. D."/>
        </authorList>
    </citation>
    <scope>NUCLEOTIDE SEQUENCE</scope>
    <source>
        <strain evidence="2">AVDCRST_MAG08</strain>
    </source>
</reference>
<feature type="region of interest" description="Disordered" evidence="1">
    <location>
        <begin position="1"/>
        <end position="105"/>
    </location>
</feature>